<dbReference type="GO" id="GO:0015630">
    <property type="term" value="C:microtubule cytoskeleton"/>
    <property type="evidence" value="ECO:0000318"/>
    <property type="project" value="GO_Central"/>
</dbReference>
<feature type="domain" description="Peptidase M14" evidence="5">
    <location>
        <begin position="193"/>
        <end position="467"/>
    </location>
</feature>
<dbReference type="PANTHER" id="PTHR12756:SF45">
    <property type="entry name" value="CYTOSOLIC CARBOXYPEPTIDASE NNA1"/>
    <property type="match status" value="1"/>
</dbReference>
<protein>
    <recommendedName>
        <fullName evidence="5">Peptidase M14 domain-containing protein</fullName>
    </recommendedName>
</protein>
<reference evidence="6 7" key="1">
    <citation type="journal article" date="2006" name="Nature">
        <title>Global trends of whole-genome duplications revealed by the ciliate Paramecium tetraurelia.</title>
        <authorList>
            <consortium name="Genoscope"/>
            <person name="Aury J.-M."/>
            <person name="Jaillon O."/>
            <person name="Duret L."/>
            <person name="Noel B."/>
            <person name="Jubin C."/>
            <person name="Porcel B.M."/>
            <person name="Segurens B."/>
            <person name="Daubin V."/>
            <person name="Anthouard V."/>
            <person name="Aiach N."/>
            <person name="Arnaiz O."/>
            <person name="Billaut A."/>
            <person name="Beisson J."/>
            <person name="Blanc I."/>
            <person name="Bouhouche K."/>
            <person name="Camara F."/>
            <person name="Duharcourt S."/>
            <person name="Guigo R."/>
            <person name="Gogendeau D."/>
            <person name="Katinka M."/>
            <person name="Keller A.-M."/>
            <person name="Kissmehl R."/>
            <person name="Klotz C."/>
            <person name="Koll F."/>
            <person name="Le Moue A."/>
            <person name="Lepere C."/>
            <person name="Malinsky S."/>
            <person name="Nowacki M."/>
            <person name="Nowak J.K."/>
            <person name="Plattner H."/>
            <person name="Poulain J."/>
            <person name="Ruiz F."/>
            <person name="Serrano V."/>
            <person name="Zagulski M."/>
            <person name="Dessen P."/>
            <person name="Betermier M."/>
            <person name="Weissenbach J."/>
            <person name="Scarpelli C."/>
            <person name="Schachter V."/>
            <person name="Sperling L."/>
            <person name="Meyer E."/>
            <person name="Cohen J."/>
            <person name="Wincker P."/>
        </authorList>
    </citation>
    <scope>NUCLEOTIDE SEQUENCE [LARGE SCALE GENOMIC DNA]</scope>
    <source>
        <strain evidence="6 7">Stock d4-2</strain>
    </source>
</reference>
<evidence type="ECO:0000313" key="6">
    <source>
        <dbReference type="EMBL" id="CAK83445.1"/>
    </source>
</evidence>
<comment type="cofactor">
    <cofactor evidence="1">
        <name>Zn(2+)</name>
        <dbReference type="ChEBI" id="CHEBI:29105"/>
    </cofactor>
</comment>
<dbReference type="PANTHER" id="PTHR12756">
    <property type="entry name" value="CYTOSOLIC CARBOXYPEPTIDASE"/>
    <property type="match status" value="1"/>
</dbReference>
<dbReference type="GO" id="GO:0008270">
    <property type="term" value="F:zinc ion binding"/>
    <property type="evidence" value="ECO:0007669"/>
    <property type="project" value="InterPro"/>
</dbReference>
<dbReference type="OrthoDB" id="296118at2759"/>
<feature type="active site" description="Proton donor/acceptor" evidence="3">
    <location>
        <position position="429"/>
    </location>
</feature>
<dbReference type="GeneID" id="5036627"/>
<keyword evidence="7" id="KW-1185">Reference proteome</keyword>
<evidence type="ECO:0000256" key="2">
    <source>
        <dbReference type="ARBA" id="ARBA00005988"/>
    </source>
</evidence>
<dbReference type="OMA" id="TRNIVCF"/>
<sequence length="720" mass="84824">MNDDEGFISEESDQNNYQLKLPKDLFIDTSVNIQTPLHNIEQKCVYLKHKQTTSYNFKYHFNGLLLDDNKFIKSQPIITNGMFNSNFESANLYAAYEIKDNEFNLILQDDTNTMGYSQWFYFEVNNPQGQVLTFHIINLVNTLNLIQIKEYKSLKYGLSVMIKDGFKWETLETNVKLKSSQYYKLKYPTHMCKLYQLSVIIPSKHKKFKLSLNYPYTNTDLYAFLKNDYQILTTSLSGFKIPILRYGSPNNDVIVVIARQHPGETVSSFVCQGFLSSLDKDEVLTQRFHFIIIPLFNPDGVDCGNFRCDLSGKDLNRQWHKPNPQLHSQIIETKNLLKNIIQTRNIVCFVDLHGHSKKLNSFMYTCRGDQDVVQCRILPYIFKTTSKFFDFNSCTFSLEPCKMKTARAFVYKLVKKHFPNEIHDIFTLETSFFGYNEFYQIKQFTQSDLLQIGQDLYKSLLLYYTNVNLKQQVAIELEKNRQQYTNQDLYSTEDQSDSDPENGMIVQKQPKQKKRFEKKVSIKKEISFIKKLQQPQLNSFNNQNYENIRYFSMPKSKIEKRQMKSSSFHQQMNITQSQIKDISVDITPTNKFKLKTQQSNNNQEMEQSQQQILIPSQKKQNFQFQKTNFVPPIHNGLSIKVVHNKIKSDQIQQQQQQQLTFQQQQIRLNQSFQSTQYNSPENKNLAVISKSIQKKDTWDPRLIFEFTQKVKRKNTQNKFN</sequence>
<comment type="similarity">
    <text evidence="2 3">Belongs to the peptidase M14 family.</text>
</comment>
<dbReference type="GO" id="GO:0006508">
    <property type="term" value="P:proteolysis"/>
    <property type="evidence" value="ECO:0007669"/>
    <property type="project" value="InterPro"/>
</dbReference>
<proteinExistence type="inferred from homology"/>
<dbReference type="HOGENOM" id="CLU_384742_0_0_1"/>
<dbReference type="GO" id="GO:0015631">
    <property type="term" value="F:tubulin binding"/>
    <property type="evidence" value="ECO:0000318"/>
    <property type="project" value="GO_Central"/>
</dbReference>
<dbReference type="Pfam" id="PF00246">
    <property type="entry name" value="Peptidase_M14"/>
    <property type="match status" value="1"/>
</dbReference>
<organism evidence="6 7">
    <name type="scientific">Paramecium tetraurelia</name>
    <dbReference type="NCBI Taxonomy" id="5888"/>
    <lineage>
        <taxon>Eukaryota</taxon>
        <taxon>Sar</taxon>
        <taxon>Alveolata</taxon>
        <taxon>Ciliophora</taxon>
        <taxon>Intramacronucleata</taxon>
        <taxon>Oligohymenophorea</taxon>
        <taxon>Peniculida</taxon>
        <taxon>Parameciidae</taxon>
        <taxon>Paramecium</taxon>
    </lineage>
</organism>
<evidence type="ECO:0000259" key="5">
    <source>
        <dbReference type="PROSITE" id="PS52035"/>
    </source>
</evidence>
<evidence type="ECO:0000256" key="1">
    <source>
        <dbReference type="ARBA" id="ARBA00001947"/>
    </source>
</evidence>
<dbReference type="Pfam" id="PF18027">
    <property type="entry name" value="Pepdidase_M14_N"/>
    <property type="match status" value="1"/>
</dbReference>
<dbReference type="Gene3D" id="3.40.630.10">
    <property type="entry name" value="Zn peptidases"/>
    <property type="match status" value="1"/>
</dbReference>
<dbReference type="SUPFAM" id="SSF53187">
    <property type="entry name" value="Zn-dependent exopeptidases"/>
    <property type="match status" value="1"/>
</dbReference>
<dbReference type="STRING" id="5888.A0DK78"/>
<dbReference type="AlphaFoldDB" id="A0DK78"/>
<dbReference type="EMBL" id="CT868474">
    <property type="protein sequence ID" value="CAK83445.1"/>
    <property type="molecule type" value="Genomic_DNA"/>
</dbReference>
<feature type="region of interest" description="Disordered" evidence="4">
    <location>
        <begin position="490"/>
        <end position="513"/>
    </location>
</feature>
<dbReference type="Proteomes" id="UP000000600">
    <property type="component" value="Unassembled WGS sequence"/>
</dbReference>
<dbReference type="InterPro" id="IPR040626">
    <property type="entry name" value="Pepdidase_M14_N"/>
</dbReference>
<name>A0DK78_PARTE</name>
<dbReference type="GO" id="GO:0005737">
    <property type="term" value="C:cytoplasm"/>
    <property type="evidence" value="ECO:0000318"/>
    <property type="project" value="GO_Central"/>
</dbReference>
<dbReference type="eggNOG" id="KOG3641">
    <property type="taxonomic scope" value="Eukaryota"/>
</dbReference>
<gene>
    <name evidence="6" type="ORF">GSPATT00017774001</name>
</gene>
<accession>A0DK78</accession>
<dbReference type="GO" id="GO:0004181">
    <property type="term" value="F:metallocarboxypeptidase activity"/>
    <property type="evidence" value="ECO:0000318"/>
    <property type="project" value="GO_Central"/>
</dbReference>
<evidence type="ECO:0000256" key="4">
    <source>
        <dbReference type="SAM" id="MobiDB-lite"/>
    </source>
</evidence>
<dbReference type="InterPro" id="IPR000834">
    <property type="entry name" value="Peptidase_M14"/>
</dbReference>
<dbReference type="PROSITE" id="PS52035">
    <property type="entry name" value="PEPTIDASE_M14"/>
    <property type="match status" value="1"/>
</dbReference>
<evidence type="ECO:0000256" key="3">
    <source>
        <dbReference type="PROSITE-ProRule" id="PRU01379"/>
    </source>
</evidence>
<dbReference type="InterPro" id="IPR050821">
    <property type="entry name" value="Cytosolic_carboxypeptidase"/>
</dbReference>
<dbReference type="InParanoid" id="A0DK78"/>
<dbReference type="RefSeq" id="XP_001450842.1">
    <property type="nucleotide sequence ID" value="XM_001450805.1"/>
</dbReference>
<evidence type="ECO:0000313" key="7">
    <source>
        <dbReference type="Proteomes" id="UP000000600"/>
    </source>
</evidence>
<dbReference type="Gene3D" id="2.60.40.3120">
    <property type="match status" value="1"/>
</dbReference>
<dbReference type="KEGG" id="ptm:GSPATT00017774001"/>